<dbReference type="CDD" id="cd07377">
    <property type="entry name" value="WHTH_GntR"/>
    <property type="match status" value="1"/>
</dbReference>
<evidence type="ECO:0000313" key="6">
    <source>
        <dbReference type="Proteomes" id="UP000484381"/>
    </source>
</evidence>
<dbReference type="Pfam" id="PF07729">
    <property type="entry name" value="FCD"/>
    <property type="match status" value="1"/>
</dbReference>
<dbReference type="GO" id="GO:0003700">
    <property type="term" value="F:DNA-binding transcription factor activity"/>
    <property type="evidence" value="ECO:0007669"/>
    <property type="project" value="InterPro"/>
</dbReference>
<accession>A0A7X1N8U1</accession>
<dbReference type="PRINTS" id="PR00035">
    <property type="entry name" value="HTHGNTR"/>
</dbReference>
<dbReference type="SUPFAM" id="SSF46785">
    <property type="entry name" value="Winged helix' DNA-binding domain"/>
    <property type="match status" value="1"/>
</dbReference>
<keyword evidence="6" id="KW-1185">Reference proteome</keyword>
<protein>
    <submittedName>
        <fullName evidence="5">GntR family transcriptional regulator</fullName>
    </submittedName>
</protein>
<dbReference type="PROSITE" id="PS50949">
    <property type="entry name" value="HTH_GNTR"/>
    <property type="match status" value="1"/>
</dbReference>
<dbReference type="Proteomes" id="UP000484381">
    <property type="component" value="Unassembled WGS sequence"/>
</dbReference>
<dbReference type="InterPro" id="IPR036390">
    <property type="entry name" value="WH_DNA-bd_sf"/>
</dbReference>
<dbReference type="InterPro" id="IPR000524">
    <property type="entry name" value="Tscrpt_reg_HTH_GntR"/>
</dbReference>
<dbReference type="GO" id="GO:0003677">
    <property type="term" value="F:DNA binding"/>
    <property type="evidence" value="ECO:0007669"/>
    <property type="project" value="UniProtKB-KW"/>
</dbReference>
<dbReference type="InterPro" id="IPR011711">
    <property type="entry name" value="GntR_C"/>
</dbReference>
<dbReference type="PANTHER" id="PTHR43537">
    <property type="entry name" value="TRANSCRIPTIONAL REGULATOR, GNTR FAMILY"/>
    <property type="match status" value="1"/>
</dbReference>
<evidence type="ECO:0000256" key="1">
    <source>
        <dbReference type="ARBA" id="ARBA00023015"/>
    </source>
</evidence>
<dbReference type="EMBL" id="WHNP01000008">
    <property type="protein sequence ID" value="MPW17410.1"/>
    <property type="molecule type" value="Genomic_DNA"/>
</dbReference>
<dbReference type="Gene3D" id="1.10.10.10">
    <property type="entry name" value="Winged helix-like DNA-binding domain superfamily/Winged helix DNA-binding domain"/>
    <property type="match status" value="1"/>
</dbReference>
<dbReference type="RefSeq" id="WP_152757739.1">
    <property type="nucleotide sequence ID" value="NZ_WHNP01000008.1"/>
</dbReference>
<feature type="domain" description="HTH gntR-type" evidence="4">
    <location>
        <begin position="7"/>
        <end position="74"/>
    </location>
</feature>
<evidence type="ECO:0000313" key="5">
    <source>
        <dbReference type="EMBL" id="MPW17410.1"/>
    </source>
</evidence>
<sequence>MNHTHESSLVKRVVNELVGSIVDGTYNGNLLPPQTELSKKHGVSRTVMREALSVLISRRMLDVRPKRGTQITPAKDWLIIDPEIVEWRLRAAPDREFLDGLIELRKLVDPRAAWLAAIRATEYERCVIDAAYHHLLDASSKGDAVQTAGEILHMSILEASADQFILEMGAIIRAGFRAMAPDAYITNNAVDMVIDYYGKIVTAIDAHAGDEAKSLMTLLLTDIAEGIAR</sequence>
<organism evidence="5 6">
    <name type="scientific">Paraburkholderia franconis</name>
    <dbReference type="NCBI Taxonomy" id="2654983"/>
    <lineage>
        <taxon>Bacteria</taxon>
        <taxon>Pseudomonadati</taxon>
        <taxon>Pseudomonadota</taxon>
        <taxon>Betaproteobacteria</taxon>
        <taxon>Burkholderiales</taxon>
        <taxon>Burkholderiaceae</taxon>
        <taxon>Paraburkholderia</taxon>
    </lineage>
</organism>
<dbReference type="SMART" id="SM00895">
    <property type="entry name" value="FCD"/>
    <property type="match status" value="1"/>
</dbReference>
<reference evidence="5 6" key="1">
    <citation type="submission" date="2019-10" db="EMBL/GenBank/DDBJ databases">
        <title>Paraburkholderia sp. isolated from nodules of Mimosa pudica from Brazilian Atlantic Forest soils.</title>
        <authorList>
            <person name="Paulitsch F."/>
            <person name="Hungria M."/>
            <person name="Dall'Agnol R."/>
        </authorList>
    </citation>
    <scope>NUCLEOTIDE SEQUENCE [LARGE SCALE GENOMIC DNA]</scope>
    <source>
        <strain evidence="5 6">CNPSo 3157</strain>
    </source>
</reference>
<dbReference type="SUPFAM" id="SSF48008">
    <property type="entry name" value="GntR ligand-binding domain-like"/>
    <property type="match status" value="1"/>
</dbReference>
<comment type="caution">
    <text evidence="5">The sequence shown here is derived from an EMBL/GenBank/DDBJ whole genome shotgun (WGS) entry which is preliminary data.</text>
</comment>
<gene>
    <name evidence="5" type="ORF">GCT13_10815</name>
</gene>
<keyword evidence="3" id="KW-0804">Transcription</keyword>
<keyword evidence="1" id="KW-0805">Transcription regulation</keyword>
<dbReference type="AlphaFoldDB" id="A0A7X1N8U1"/>
<proteinExistence type="predicted"/>
<evidence type="ECO:0000256" key="2">
    <source>
        <dbReference type="ARBA" id="ARBA00023125"/>
    </source>
</evidence>
<dbReference type="InterPro" id="IPR008920">
    <property type="entry name" value="TF_FadR/GntR_C"/>
</dbReference>
<dbReference type="SMART" id="SM00345">
    <property type="entry name" value="HTH_GNTR"/>
    <property type="match status" value="1"/>
</dbReference>
<name>A0A7X1N8U1_9BURK</name>
<dbReference type="Gene3D" id="1.20.120.530">
    <property type="entry name" value="GntR ligand-binding domain-like"/>
    <property type="match status" value="1"/>
</dbReference>
<evidence type="ECO:0000259" key="4">
    <source>
        <dbReference type="PROSITE" id="PS50949"/>
    </source>
</evidence>
<keyword evidence="2" id="KW-0238">DNA-binding</keyword>
<dbReference type="Pfam" id="PF00392">
    <property type="entry name" value="GntR"/>
    <property type="match status" value="1"/>
</dbReference>
<evidence type="ECO:0000256" key="3">
    <source>
        <dbReference type="ARBA" id="ARBA00023163"/>
    </source>
</evidence>
<dbReference type="PANTHER" id="PTHR43537:SF44">
    <property type="entry name" value="GNTR FAMILY REGULATORY PROTEIN"/>
    <property type="match status" value="1"/>
</dbReference>
<dbReference type="InterPro" id="IPR036388">
    <property type="entry name" value="WH-like_DNA-bd_sf"/>
</dbReference>